<comment type="caution">
    <text evidence="8">The sequence shown here is derived from an EMBL/GenBank/DDBJ whole genome shotgun (WGS) entry which is preliminary data.</text>
</comment>
<keyword evidence="3 6" id="KW-0812">Transmembrane</keyword>
<sequence>MIDEIQTVWIRYNLTERTIEHLQIFTIALLLAITIGVATGLFLYRRRRYSPPVFSTLNAVQTFPDIALLILLIPLAGIGTVPTIIACVLYSILPIARNTYTGLISVGPELLEVGRAMGLVERDILMKIRFPLAFPMIAGGIRIAIVFTMGIVTLGGIFGAGGLGAPLQTGINLMRPDIIFVAGIWVGLLAVILDGIAGGIEAELKRRFGSW</sequence>
<dbReference type="SUPFAM" id="SSF161098">
    <property type="entry name" value="MetI-like"/>
    <property type="match status" value="1"/>
</dbReference>
<dbReference type="Pfam" id="PF00528">
    <property type="entry name" value="BPD_transp_1"/>
    <property type="match status" value="1"/>
</dbReference>
<feature type="transmembrane region" description="Helical" evidence="6">
    <location>
        <begin position="66"/>
        <end position="93"/>
    </location>
</feature>
<dbReference type="PROSITE" id="PS50928">
    <property type="entry name" value="ABC_TM1"/>
    <property type="match status" value="1"/>
</dbReference>
<dbReference type="Gene3D" id="1.10.3720.10">
    <property type="entry name" value="MetI-like"/>
    <property type="match status" value="1"/>
</dbReference>
<feature type="transmembrane region" description="Helical" evidence="6">
    <location>
        <begin position="178"/>
        <end position="200"/>
    </location>
</feature>
<evidence type="ECO:0000313" key="9">
    <source>
        <dbReference type="Proteomes" id="UP000730161"/>
    </source>
</evidence>
<dbReference type="GO" id="GO:0055085">
    <property type="term" value="P:transmembrane transport"/>
    <property type="evidence" value="ECO:0007669"/>
    <property type="project" value="InterPro"/>
</dbReference>
<dbReference type="InterPro" id="IPR051204">
    <property type="entry name" value="ABC_transp_perm/SBD"/>
</dbReference>
<dbReference type="FunFam" id="1.10.3720.10:FF:000001">
    <property type="entry name" value="Glycine betaine ABC transporter, permease"/>
    <property type="match status" value="1"/>
</dbReference>
<dbReference type="InterPro" id="IPR000515">
    <property type="entry name" value="MetI-like"/>
</dbReference>
<proteinExistence type="inferred from homology"/>
<dbReference type="OrthoDB" id="112365at2157"/>
<dbReference type="InterPro" id="IPR035906">
    <property type="entry name" value="MetI-like_sf"/>
</dbReference>
<dbReference type="AlphaFoldDB" id="A0A8J8B4P2"/>
<keyword evidence="4 6" id="KW-1133">Transmembrane helix</keyword>
<feature type="transmembrane region" description="Helical" evidence="6">
    <location>
        <begin position="22"/>
        <end position="45"/>
    </location>
</feature>
<evidence type="ECO:0000256" key="1">
    <source>
        <dbReference type="ARBA" id="ARBA00004141"/>
    </source>
</evidence>
<evidence type="ECO:0000259" key="7">
    <source>
        <dbReference type="PROSITE" id="PS50928"/>
    </source>
</evidence>
<comment type="subcellular location">
    <subcellularLocation>
        <location evidence="6">Cell membrane</location>
        <topology evidence="6">Multi-pass membrane protein</topology>
    </subcellularLocation>
    <subcellularLocation>
        <location evidence="1">Membrane</location>
        <topology evidence="1">Multi-pass membrane protein</topology>
    </subcellularLocation>
</comment>
<protein>
    <submittedName>
        <fullName evidence="8">Glycine/betaine ABC transporter permease</fullName>
    </submittedName>
</protein>
<evidence type="ECO:0000256" key="3">
    <source>
        <dbReference type="ARBA" id="ARBA00022692"/>
    </source>
</evidence>
<dbReference type="RefSeq" id="WP_211530593.1">
    <property type="nucleotide sequence ID" value="NZ_JWHL01000006.1"/>
</dbReference>
<evidence type="ECO:0000256" key="2">
    <source>
        <dbReference type="ARBA" id="ARBA00022448"/>
    </source>
</evidence>
<keyword evidence="5 6" id="KW-0472">Membrane</keyword>
<dbReference type="PANTHER" id="PTHR30177:SF4">
    <property type="entry name" value="OSMOPROTECTANT IMPORT PERMEASE PROTEIN OSMW"/>
    <property type="match status" value="1"/>
</dbReference>
<keyword evidence="2 6" id="KW-0813">Transport</keyword>
<evidence type="ECO:0000256" key="4">
    <source>
        <dbReference type="ARBA" id="ARBA00022989"/>
    </source>
</evidence>
<reference evidence="8" key="1">
    <citation type="submission" date="2014-12" db="EMBL/GenBank/DDBJ databases">
        <authorList>
            <person name="Huang H.-H."/>
            <person name="Chen S.-C."/>
            <person name="Lai M.-C."/>
        </authorList>
    </citation>
    <scope>NUCLEOTIDE SEQUENCE</scope>
    <source>
        <strain evidence="8">K1F9705b</strain>
    </source>
</reference>
<dbReference type="CDD" id="cd06261">
    <property type="entry name" value="TM_PBP2"/>
    <property type="match status" value="1"/>
</dbReference>
<keyword evidence="9" id="KW-1185">Reference proteome</keyword>
<organism evidence="8 9">
    <name type="scientific">Methanocalculus chunghsingensis</name>
    <dbReference type="NCBI Taxonomy" id="156457"/>
    <lineage>
        <taxon>Archaea</taxon>
        <taxon>Methanobacteriati</taxon>
        <taxon>Methanobacteriota</taxon>
        <taxon>Stenosarchaea group</taxon>
        <taxon>Methanomicrobia</taxon>
        <taxon>Methanomicrobiales</taxon>
        <taxon>Methanocalculaceae</taxon>
        <taxon>Methanocalculus</taxon>
    </lineage>
</organism>
<evidence type="ECO:0000256" key="5">
    <source>
        <dbReference type="ARBA" id="ARBA00023136"/>
    </source>
</evidence>
<dbReference type="Proteomes" id="UP000730161">
    <property type="component" value="Unassembled WGS sequence"/>
</dbReference>
<accession>A0A8J8B4P2</accession>
<comment type="similarity">
    <text evidence="6">Belongs to the binding-protein-dependent transport system permease family.</text>
</comment>
<evidence type="ECO:0000256" key="6">
    <source>
        <dbReference type="RuleBase" id="RU363032"/>
    </source>
</evidence>
<dbReference type="GO" id="GO:0031460">
    <property type="term" value="P:glycine betaine transport"/>
    <property type="evidence" value="ECO:0007669"/>
    <property type="project" value="TreeGrafter"/>
</dbReference>
<feature type="domain" description="ABC transmembrane type-1" evidence="7">
    <location>
        <begin position="18"/>
        <end position="197"/>
    </location>
</feature>
<evidence type="ECO:0000313" key="8">
    <source>
        <dbReference type="EMBL" id="MBR1368936.1"/>
    </source>
</evidence>
<dbReference type="GO" id="GO:0005886">
    <property type="term" value="C:plasma membrane"/>
    <property type="evidence" value="ECO:0007669"/>
    <property type="project" value="UniProtKB-SubCell"/>
</dbReference>
<dbReference type="EMBL" id="JWHL01000006">
    <property type="protein sequence ID" value="MBR1368936.1"/>
    <property type="molecule type" value="Genomic_DNA"/>
</dbReference>
<feature type="transmembrane region" description="Helical" evidence="6">
    <location>
        <begin position="132"/>
        <end position="158"/>
    </location>
</feature>
<name>A0A8J8B4P2_9EURY</name>
<gene>
    <name evidence="8" type="ORF">RJ53_05210</name>
</gene>
<dbReference type="PANTHER" id="PTHR30177">
    <property type="entry name" value="GLYCINE BETAINE/L-PROLINE TRANSPORT SYSTEM PERMEASE PROTEIN PROW"/>
    <property type="match status" value="1"/>
</dbReference>